<dbReference type="OrthoDB" id="4509678at2"/>
<dbReference type="EMBL" id="PJAF01000006">
    <property type="protein sequence ID" value="PKF69179.1"/>
    <property type="molecule type" value="Genomic_DNA"/>
</dbReference>
<accession>A0A2N0X925</accession>
<name>A0A2N0X925_9CORY</name>
<feature type="domain" description="TNT" evidence="1">
    <location>
        <begin position="3"/>
        <end position="94"/>
    </location>
</feature>
<gene>
    <name evidence="2" type="ORF">CXB45_03300</name>
</gene>
<dbReference type="GO" id="GO:0050135">
    <property type="term" value="F:NADP+ nucleosidase activity"/>
    <property type="evidence" value="ECO:0007669"/>
    <property type="project" value="InterPro"/>
</dbReference>
<reference evidence="2 3" key="1">
    <citation type="submission" date="2017-12" db="EMBL/GenBank/DDBJ databases">
        <title>Corynebacterium mastitidis 16-1433 Genome.</title>
        <authorList>
            <person name="Gulvik C.A."/>
        </authorList>
    </citation>
    <scope>NUCLEOTIDE SEQUENCE [LARGE SCALE GENOMIC DNA]</scope>
    <source>
        <strain evidence="2 3">16-1433</strain>
    </source>
</reference>
<dbReference type="AlphaFoldDB" id="A0A2N0X925"/>
<organism evidence="2 3">
    <name type="scientific">Corynebacterium mastitidis</name>
    <dbReference type="NCBI Taxonomy" id="161890"/>
    <lineage>
        <taxon>Bacteria</taxon>
        <taxon>Bacillati</taxon>
        <taxon>Actinomycetota</taxon>
        <taxon>Actinomycetes</taxon>
        <taxon>Mycobacteriales</taxon>
        <taxon>Corynebacteriaceae</taxon>
        <taxon>Corynebacterium</taxon>
    </lineage>
</organism>
<dbReference type="RefSeq" id="WP_101173182.1">
    <property type="nucleotide sequence ID" value="NZ_JAKRKB010000021.1"/>
</dbReference>
<protein>
    <recommendedName>
        <fullName evidence="1">TNT domain-containing protein</fullName>
    </recommendedName>
</protein>
<evidence type="ECO:0000313" key="2">
    <source>
        <dbReference type="EMBL" id="PKF69179.1"/>
    </source>
</evidence>
<dbReference type="Proteomes" id="UP000233249">
    <property type="component" value="Unassembled WGS sequence"/>
</dbReference>
<dbReference type="Pfam" id="PF14021">
    <property type="entry name" value="TNT"/>
    <property type="match status" value="1"/>
</dbReference>
<proteinExistence type="predicted"/>
<sequence>MWDRIGRIHGNYMWNVADTFPMRSLPPWVQLNPYLRLERTRTPLPEGMHIRSGRVAPAFEQPGGGTQHLCEKQIYVGDTCVGVEPVSVAELIVRGIVKPLADDGGRKAEE</sequence>
<evidence type="ECO:0000259" key="1">
    <source>
        <dbReference type="Pfam" id="PF14021"/>
    </source>
</evidence>
<comment type="caution">
    <text evidence="2">The sequence shown here is derived from an EMBL/GenBank/DDBJ whole genome shotgun (WGS) entry which is preliminary data.</text>
</comment>
<dbReference type="InterPro" id="IPR025331">
    <property type="entry name" value="TNT"/>
</dbReference>
<evidence type="ECO:0000313" key="3">
    <source>
        <dbReference type="Proteomes" id="UP000233249"/>
    </source>
</evidence>